<proteinExistence type="evidence at transcript level"/>
<dbReference type="SMART" id="SM00125">
    <property type="entry name" value="IL1"/>
    <property type="match status" value="1"/>
</dbReference>
<dbReference type="EMBL" id="KX772786">
    <property type="protein sequence ID" value="ASU63838.2"/>
    <property type="molecule type" value="mRNA"/>
</dbReference>
<dbReference type="Gene3D" id="2.80.10.50">
    <property type="match status" value="1"/>
</dbReference>
<protein>
    <recommendedName>
        <fullName evidence="12">Interleukin-1</fullName>
    </recommendedName>
</protein>
<dbReference type="GO" id="GO:1901222">
    <property type="term" value="P:regulation of non-canonical NF-kappaB signal transduction"/>
    <property type="evidence" value="ECO:0007669"/>
    <property type="project" value="TreeGrafter"/>
</dbReference>
<dbReference type="InterPro" id="IPR008996">
    <property type="entry name" value="IL1/FGF"/>
</dbReference>
<dbReference type="GO" id="GO:0005125">
    <property type="term" value="F:cytokine activity"/>
    <property type="evidence" value="ECO:0007669"/>
    <property type="project" value="UniProtKB-UniRule"/>
</dbReference>
<evidence type="ECO:0000256" key="6">
    <source>
        <dbReference type="ARBA" id="ARBA00022514"/>
    </source>
</evidence>
<dbReference type="GO" id="GO:0071222">
    <property type="term" value="P:cellular response to lipopolysaccharide"/>
    <property type="evidence" value="ECO:0007669"/>
    <property type="project" value="TreeGrafter"/>
</dbReference>
<evidence type="ECO:0000256" key="9">
    <source>
        <dbReference type="ARBA" id="ARBA00023198"/>
    </source>
</evidence>
<dbReference type="GO" id="GO:0051781">
    <property type="term" value="P:positive regulation of cell division"/>
    <property type="evidence" value="ECO:0007669"/>
    <property type="project" value="UniProtKB-KW"/>
</dbReference>
<keyword evidence="10" id="KW-0458">Lysosome</keyword>
<dbReference type="GO" id="GO:0005149">
    <property type="term" value="F:interleukin-1 receptor binding"/>
    <property type="evidence" value="ECO:0007669"/>
    <property type="project" value="UniProtKB-UniRule"/>
</dbReference>
<keyword evidence="5" id="KW-0963">Cytoplasm</keyword>
<evidence type="ECO:0000313" key="13">
    <source>
        <dbReference type="EMBL" id="ASU63838.2"/>
    </source>
</evidence>
<keyword evidence="8" id="KW-0666">Pyrogen</keyword>
<name>A0A286LJ17_9TELE</name>
<comment type="subcellular location">
    <subcellularLocation>
        <location evidence="2">Cytoplasm</location>
        <location evidence="2">Cytosol</location>
    </subcellularLocation>
    <subcellularLocation>
        <location evidence="1">Lysosome</location>
    </subcellularLocation>
    <subcellularLocation>
        <location evidence="3">Secreted</location>
        <location evidence="3">Extracellular exosome</location>
    </subcellularLocation>
</comment>
<keyword evidence="7 12" id="KW-0964">Secreted</keyword>
<dbReference type="Pfam" id="PF00340">
    <property type="entry name" value="IL1"/>
    <property type="match status" value="1"/>
</dbReference>
<dbReference type="PANTHER" id="PTHR10078:SF30">
    <property type="entry name" value="INTERLEUKIN-1 BETA"/>
    <property type="match status" value="1"/>
</dbReference>
<keyword evidence="11" id="KW-0497">Mitogen</keyword>
<dbReference type="GO" id="GO:0001660">
    <property type="term" value="P:fever generation"/>
    <property type="evidence" value="ECO:0007669"/>
    <property type="project" value="UniProtKB-KW"/>
</dbReference>
<evidence type="ECO:0000256" key="5">
    <source>
        <dbReference type="ARBA" id="ARBA00022490"/>
    </source>
</evidence>
<dbReference type="PRINTS" id="PR01357">
    <property type="entry name" value="INTRLEUKN1AB"/>
</dbReference>
<dbReference type="GO" id="GO:0006955">
    <property type="term" value="P:immune response"/>
    <property type="evidence" value="ECO:0007669"/>
    <property type="project" value="InterPro"/>
</dbReference>
<evidence type="ECO:0000256" key="3">
    <source>
        <dbReference type="ARBA" id="ARBA00004550"/>
    </source>
</evidence>
<dbReference type="AlphaFoldDB" id="A0A286LJ17"/>
<organism evidence="13">
    <name type="scientific">Gymnocypris eckloni</name>
    <name type="common">Yellow River scaleless carp</name>
    <dbReference type="NCBI Taxonomy" id="263515"/>
    <lineage>
        <taxon>Eukaryota</taxon>
        <taxon>Metazoa</taxon>
        <taxon>Chordata</taxon>
        <taxon>Craniata</taxon>
        <taxon>Vertebrata</taxon>
        <taxon>Euteleostomi</taxon>
        <taxon>Actinopterygii</taxon>
        <taxon>Neopterygii</taxon>
        <taxon>Teleostei</taxon>
        <taxon>Ostariophysi</taxon>
        <taxon>Cypriniformes</taxon>
        <taxon>Cyprinidae</taxon>
        <taxon>Schizopygopsinae</taxon>
        <taxon>Gymnocypris</taxon>
    </lineage>
</organism>
<accession>A0A286LJ17</accession>
<dbReference type="GO" id="GO:0048246">
    <property type="term" value="P:macrophage chemotaxis"/>
    <property type="evidence" value="ECO:0007669"/>
    <property type="project" value="TreeGrafter"/>
</dbReference>
<evidence type="ECO:0000256" key="4">
    <source>
        <dbReference type="ARBA" id="ARBA00010448"/>
    </source>
</evidence>
<dbReference type="GO" id="GO:0005829">
    <property type="term" value="C:cytosol"/>
    <property type="evidence" value="ECO:0007669"/>
    <property type="project" value="UniProtKB-SubCell"/>
</dbReference>
<evidence type="ECO:0000256" key="10">
    <source>
        <dbReference type="ARBA" id="ARBA00023228"/>
    </source>
</evidence>
<evidence type="ECO:0000256" key="12">
    <source>
        <dbReference type="RuleBase" id="RU003753"/>
    </source>
</evidence>
<dbReference type="GO" id="GO:0005764">
    <property type="term" value="C:lysosome"/>
    <property type="evidence" value="ECO:0007669"/>
    <property type="project" value="UniProtKB-SubCell"/>
</dbReference>
<evidence type="ECO:0000256" key="2">
    <source>
        <dbReference type="ARBA" id="ARBA00004514"/>
    </source>
</evidence>
<dbReference type="GO" id="GO:0005615">
    <property type="term" value="C:extracellular space"/>
    <property type="evidence" value="ECO:0007669"/>
    <property type="project" value="UniProtKB-KW"/>
</dbReference>
<dbReference type="GO" id="GO:0010628">
    <property type="term" value="P:positive regulation of gene expression"/>
    <property type="evidence" value="ECO:0007669"/>
    <property type="project" value="TreeGrafter"/>
</dbReference>
<dbReference type="PRINTS" id="PR01359">
    <property type="entry name" value="INTRLEUKIN1B"/>
</dbReference>
<evidence type="ECO:0000256" key="1">
    <source>
        <dbReference type="ARBA" id="ARBA00004371"/>
    </source>
</evidence>
<keyword evidence="6" id="KW-0202">Cytokine</keyword>
<comment type="similarity">
    <text evidence="4 12">Belongs to the IL-1 family.</text>
</comment>
<dbReference type="InterPro" id="IPR000975">
    <property type="entry name" value="IL-1_fam"/>
</dbReference>
<dbReference type="PRINTS" id="PR00264">
    <property type="entry name" value="INTERLEUKIN1"/>
</dbReference>
<dbReference type="PANTHER" id="PTHR10078">
    <property type="entry name" value="INTERLEUKIN-1 FAMILY MEMBER"/>
    <property type="match status" value="1"/>
</dbReference>
<evidence type="ECO:0000256" key="8">
    <source>
        <dbReference type="ARBA" id="ARBA00022620"/>
    </source>
</evidence>
<dbReference type="GO" id="GO:0019221">
    <property type="term" value="P:cytokine-mediated signaling pathway"/>
    <property type="evidence" value="ECO:0007669"/>
    <property type="project" value="TreeGrafter"/>
</dbReference>
<evidence type="ECO:0000256" key="7">
    <source>
        <dbReference type="ARBA" id="ARBA00022525"/>
    </source>
</evidence>
<keyword evidence="9" id="KW-0395">Inflammatory response</keyword>
<evidence type="ECO:0000256" key="11">
    <source>
        <dbReference type="ARBA" id="ARBA00023246"/>
    </source>
</evidence>
<reference evidence="13" key="1">
    <citation type="submission" date="2017-08" db="EMBL/GenBank/DDBJ databases">
        <authorList>
            <person name="de Groot N.N."/>
        </authorList>
    </citation>
    <scope>NUCLEOTIDE SEQUENCE</scope>
</reference>
<dbReference type="GO" id="GO:0042119">
    <property type="term" value="P:neutrophil activation"/>
    <property type="evidence" value="ECO:0007669"/>
    <property type="project" value="TreeGrafter"/>
</dbReference>
<sequence>MMYCDIDEPDCPDLAMICKCDMNTDIKLEVSPHPHSMRRVVNIIIAVERLKHIKEMSSGKFCEAALLNFFLENVIEERLVKPLNVTAVYCKSRTLQCTICDKYKKTLVQSNTRTNEDLHLKAVTLNAGSTQYKVKFSMSTYTSTASQNRGQPVCLGISKSNLYLACSESDGPSPALLLKEVNGPLDIIQAGDPNGYDSLLFFRKETGTAYSTFESVKFPGWFITTSFDDWKRVEMHTVPNDQTIDFTLEDQI</sequence>
<dbReference type="SUPFAM" id="SSF50353">
    <property type="entry name" value="Cytokine"/>
    <property type="match status" value="1"/>
</dbReference>